<dbReference type="PANTHER" id="PTHR23267">
    <property type="entry name" value="IMMUNOGLOBULIN LIGHT CHAIN"/>
    <property type="match status" value="1"/>
</dbReference>
<dbReference type="AlphaFoldDB" id="H3AMF4"/>
<dbReference type="InterPro" id="IPR013106">
    <property type="entry name" value="Ig_V-set"/>
</dbReference>
<dbReference type="EMBL" id="AFYH01182580">
    <property type="status" value="NOT_ANNOTATED_CDS"/>
    <property type="molecule type" value="Genomic_DNA"/>
</dbReference>
<dbReference type="InParanoid" id="H3AMF4"/>
<dbReference type="SUPFAM" id="SSF48726">
    <property type="entry name" value="Immunoglobulin"/>
    <property type="match status" value="1"/>
</dbReference>
<keyword evidence="1" id="KW-0472">Membrane</keyword>
<accession>H3AMF4</accession>
<organism evidence="3 4">
    <name type="scientific">Latimeria chalumnae</name>
    <name type="common">Coelacanth</name>
    <dbReference type="NCBI Taxonomy" id="7897"/>
    <lineage>
        <taxon>Eukaryota</taxon>
        <taxon>Metazoa</taxon>
        <taxon>Chordata</taxon>
        <taxon>Craniata</taxon>
        <taxon>Vertebrata</taxon>
        <taxon>Euteleostomi</taxon>
        <taxon>Coelacanthiformes</taxon>
        <taxon>Coelacanthidae</taxon>
        <taxon>Latimeria</taxon>
    </lineage>
</organism>
<dbReference type="InterPro" id="IPR036179">
    <property type="entry name" value="Ig-like_dom_sf"/>
</dbReference>
<name>H3AMF4_LATCH</name>
<reference evidence="4" key="1">
    <citation type="submission" date="2011-08" db="EMBL/GenBank/DDBJ databases">
        <title>The draft genome of Latimeria chalumnae.</title>
        <authorList>
            <person name="Di Palma F."/>
            <person name="Alfoldi J."/>
            <person name="Johnson J."/>
            <person name="Berlin A."/>
            <person name="Gnerre S."/>
            <person name="Jaffe D."/>
            <person name="MacCallum I."/>
            <person name="Young S."/>
            <person name="Walker B.J."/>
            <person name="Lander E."/>
            <person name="Lindblad-Toh K."/>
        </authorList>
    </citation>
    <scope>NUCLEOTIDE SEQUENCE [LARGE SCALE GENOMIC DNA]</scope>
    <source>
        <strain evidence="4">Wild caught</strain>
    </source>
</reference>
<dbReference type="eggNOG" id="ENOG502S3KF">
    <property type="taxonomic scope" value="Eukaryota"/>
</dbReference>
<dbReference type="FunCoup" id="H3AMF4">
    <property type="interactions" value="383"/>
</dbReference>
<dbReference type="SMART" id="SM00406">
    <property type="entry name" value="IGv"/>
    <property type="match status" value="1"/>
</dbReference>
<dbReference type="Gene3D" id="2.60.40.10">
    <property type="entry name" value="Immunoglobulins"/>
    <property type="match status" value="1"/>
</dbReference>
<evidence type="ECO:0000256" key="1">
    <source>
        <dbReference type="SAM" id="Phobius"/>
    </source>
</evidence>
<dbReference type="Proteomes" id="UP000008672">
    <property type="component" value="Unassembled WGS sequence"/>
</dbReference>
<dbReference type="OMA" id="DSSQRHY"/>
<reference evidence="3" key="2">
    <citation type="submission" date="2025-08" db="UniProtKB">
        <authorList>
            <consortium name="Ensembl"/>
        </authorList>
    </citation>
    <scope>IDENTIFICATION</scope>
</reference>
<dbReference type="InterPro" id="IPR050150">
    <property type="entry name" value="IgV_Light_Chain"/>
</dbReference>
<evidence type="ECO:0000313" key="4">
    <source>
        <dbReference type="Proteomes" id="UP000008672"/>
    </source>
</evidence>
<dbReference type="Ensembl" id="ENSLACT00000010905.1">
    <property type="protein sequence ID" value="ENSLACP00000010825.1"/>
    <property type="gene ID" value="ENSLACG00000009529.1"/>
</dbReference>
<sequence length="140" mass="15461">MVHQIALSKQDKMVSLIYLSFTIMIYLQVSRGQITMTQSPSSKSVLPGESIAITCRSSSSVGNEMSFYQQKPGQAPKLLIYYTSNRFSGVPNRFSGSGSGTDFSFTISNVQTEDAGDYYCQQDNSFPLTVTQANTKTYCE</sequence>
<dbReference type="PROSITE" id="PS50835">
    <property type="entry name" value="IG_LIKE"/>
    <property type="match status" value="1"/>
</dbReference>
<keyword evidence="1" id="KW-1133">Transmembrane helix</keyword>
<feature type="transmembrane region" description="Helical" evidence="1">
    <location>
        <begin position="12"/>
        <end position="29"/>
    </location>
</feature>
<proteinExistence type="predicted"/>
<protein>
    <recommendedName>
        <fullName evidence="2">Ig-like domain-containing protein</fullName>
    </recommendedName>
</protein>
<keyword evidence="4" id="KW-1185">Reference proteome</keyword>
<dbReference type="FunFam" id="2.60.40.10:FF:001230">
    <property type="entry name" value="Immunoglobulin kappa variable 8-16"/>
    <property type="match status" value="1"/>
</dbReference>
<dbReference type="STRING" id="7897.ENSLACP00000010825"/>
<evidence type="ECO:0000313" key="3">
    <source>
        <dbReference type="Ensembl" id="ENSLACP00000010825.1"/>
    </source>
</evidence>
<dbReference type="SMART" id="SM00409">
    <property type="entry name" value="IG"/>
    <property type="match status" value="1"/>
</dbReference>
<reference evidence="3" key="3">
    <citation type="submission" date="2025-09" db="UniProtKB">
        <authorList>
            <consortium name="Ensembl"/>
        </authorList>
    </citation>
    <scope>IDENTIFICATION</scope>
</reference>
<feature type="domain" description="Ig-like" evidence="2">
    <location>
        <begin position="32"/>
        <end position="131"/>
    </location>
</feature>
<evidence type="ECO:0000259" key="2">
    <source>
        <dbReference type="PROSITE" id="PS50835"/>
    </source>
</evidence>
<dbReference type="InterPro" id="IPR003599">
    <property type="entry name" value="Ig_sub"/>
</dbReference>
<dbReference type="GeneTree" id="ENSGT00940000153770"/>
<dbReference type="HOGENOM" id="CLU_077975_4_1_1"/>
<dbReference type="Pfam" id="PF07686">
    <property type="entry name" value="V-set"/>
    <property type="match status" value="1"/>
</dbReference>
<keyword evidence="1" id="KW-0812">Transmembrane</keyword>
<dbReference type="InterPro" id="IPR013783">
    <property type="entry name" value="Ig-like_fold"/>
</dbReference>
<dbReference type="InterPro" id="IPR007110">
    <property type="entry name" value="Ig-like_dom"/>
</dbReference>